<accession>A0A2U3QKR7</accession>
<dbReference type="PANTHER" id="PTHR24220">
    <property type="entry name" value="IMPORT ATP-BINDING PROTEIN"/>
    <property type="match status" value="1"/>
</dbReference>
<dbReference type="SMART" id="SM00382">
    <property type="entry name" value="AAA"/>
    <property type="match status" value="1"/>
</dbReference>
<evidence type="ECO:0000313" key="5">
    <source>
        <dbReference type="Proteomes" id="UP000245125"/>
    </source>
</evidence>
<dbReference type="PROSITE" id="PS50893">
    <property type="entry name" value="ABC_TRANSPORTER_2"/>
    <property type="match status" value="1"/>
</dbReference>
<dbReference type="Gene3D" id="3.40.50.300">
    <property type="entry name" value="P-loop containing nucleotide triphosphate hydrolases"/>
    <property type="match status" value="1"/>
</dbReference>
<dbReference type="InterPro" id="IPR003439">
    <property type="entry name" value="ABC_transporter-like_ATP-bd"/>
</dbReference>
<dbReference type="GO" id="GO:0016887">
    <property type="term" value="F:ATP hydrolysis activity"/>
    <property type="evidence" value="ECO:0007669"/>
    <property type="project" value="InterPro"/>
</dbReference>
<evidence type="ECO:0000256" key="2">
    <source>
        <dbReference type="ARBA" id="ARBA00022840"/>
    </source>
</evidence>
<keyword evidence="2 4" id="KW-0067">ATP-binding</keyword>
<dbReference type="SUPFAM" id="SSF52540">
    <property type="entry name" value="P-loop containing nucleoside triphosphate hydrolases"/>
    <property type="match status" value="1"/>
</dbReference>
<proteinExistence type="predicted"/>
<feature type="domain" description="ABC transporter" evidence="3">
    <location>
        <begin position="5"/>
        <end position="217"/>
    </location>
</feature>
<gene>
    <name evidence="4" type="ORF">NBG4_850008</name>
</gene>
<dbReference type="PANTHER" id="PTHR24220:SF612">
    <property type="entry name" value="FE(3+) IONS IMPORT ATP-BINDING PROTEIN FBPC"/>
    <property type="match status" value="1"/>
</dbReference>
<sequence length="217" mass="23577">MILDLSATNISKGYNGNQVLKGCDFLFDNIGIYVLTGANGCGKSTFLRLCALIESPDSGEINYRAEGTVLPKDLALKRRITLVLPKVGVFNTTVFRNVSYGLGIRGIKGRKAAVKVNDALEFVGLADKKDQNGLTLSSGETQRLGIARALVIEPDMLFLDEPTASVDQKNTAIIEDIILRMKREGRATVIITTHDKEQAARLADSLLLMHDGKISRG</sequence>
<dbReference type="InterPro" id="IPR003593">
    <property type="entry name" value="AAA+_ATPase"/>
</dbReference>
<evidence type="ECO:0000256" key="1">
    <source>
        <dbReference type="ARBA" id="ARBA00022741"/>
    </source>
</evidence>
<dbReference type="GO" id="GO:0005886">
    <property type="term" value="C:plasma membrane"/>
    <property type="evidence" value="ECO:0007669"/>
    <property type="project" value="TreeGrafter"/>
</dbReference>
<name>A0A2U3QKR7_9BACT</name>
<dbReference type="EMBL" id="OUUY01000136">
    <property type="protein sequence ID" value="SPQ02011.1"/>
    <property type="molecule type" value="Genomic_DNA"/>
</dbReference>
<organism evidence="4 5">
    <name type="scientific">Candidatus Sulfobium mesophilum</name>
    <dbReference type="NCBI Taxonomy" id="2016548"/>
    <lineage>
        <taxon>Bacteria</taxon>
        <taxon>Pseudomonadati</taxon>
        <taxon>Nitrospirota</taxon>
        <taxon>Nitrospiria</taxon>
        <taxon>Nitrospirales</taxon>
        <taxon>Nitrospiraceae</taxon>
        <taxon>Candidatus Sulfobium</taxon>
    </lineage>
</organism>
<dbReference type="GO" id="GO:0022857">
    <property type="term" value="F:transmembrane transporter activity"/>
    <property type="evidence" value="ECO:0007669"/>
    <property type="project" value="TreeGrafter"/>
</dbReference>
<dbReference type="OrthoDB" id="9785080at2"/>
<protein>
    <submittedName>
        <fullName evidence="4">Phosphate ABC transporter, ATP-binding protein</fullName>
    </submittedName>
</protein>
<dbReference type="InterPro" id="IPR015854">
    <property type="entry name" value="ABC_transpr_LolD-like"/>
</dbReference>
<keyword evidence="5" id="KW-1185">Reference proteome</keyword>
<dbReference type="Pfam" id="PF00005">
    <property type="entry name" value="ABC_tran"/>
    <property type="match status" value="1"/>
</dbReference>
<reference evidence="5" key="1">
    <citation type="submission" date="2018-03" db="EMBL/GenBank/DDBJ databases">
        <authorList>
            <person name="Zecchin S."/>
        </authorList>
    </citation>
    <scope>NUCLEOTIDE SEQUENCE [LARGE SCALE GENOMIC DNA]</scope>
</reference>
<dbReference type="AlphaFoldDB" id="A0A2U3QKR7"/>
<dbReference type="InterPro" id="IPR027417">
    <property type="entry name" value="P-loop_NTPase"/>
</dbReference>
<dbReference type="Proteomes" id="UP000245125">
    <property type="component" value="Unassembled WGS sequence"/>
</dbReference>
<evidence type="ECO:0000313" key="4">
    <source>
        <dbReference type="EMBL" id="SPQ02011.1"/>
    </source>
</evidence>
<evidence type="ECO:0000259" key="3">
    <source>
        <dbReference type="PROSITE" id="PS50893"/>
    </source>
</evidence>
<keyword evidence="1" id="KW-0547">Nucleotide-binding</keyword>
<dbReference type="GO" id="GO:0005524">
    <property type="term" value="F:ATP binding"/>
    <property type="evidence" value="ECO:0007669"/>
    <property type="project" value="UniProtKB-KW"/>
</dbReference>